<proteinExistence type="predicted"/>
<reference evidence="2 3" key="1">
    <citation type="submission" date="2013-01" db="EMBL/GenBank/DDBJ databases">
        <authorList>
            <person name="Harkins D.M."/>
            <person name="Durkin A.S."/>
            <person name="Brinkac L.M."/>
            <person name="Haft D.H."/>
            <person name="Selengut J.D."/>
            <person name="Sanka R."/>
            <person name="DePew J."/>
            <person name="Purushe J."/>
            <person name="Hospenthal D.R."/>
            <person name="Murray C.K."/>
            <person name="Pimentel G."/>
            <person name="Wasfy M."/>
            <person name="Vinetz J.M."/>
            <person name="Sutton G.G."/>
            <person name="Nierman W.C."/>
            <person name="Fouts D.E."/>
        </authorList>
    </citation>
    <scope>NUCLEOTIDE SEQUENCE [LARGE SCALE GENOMIC DNA]</scope>
    <source>
        <strain evidence="2 3">2006001855</strain>
    </source>
</reference>
<gene>
    <name evidence="2" type="ORF">LEP1GSC038_4766</name>
</gene>
<feature type="transmembrane region" description="Helical" evidence="1">
    <location>
        <begin position="26"/>
        <end position="43"/>
    </location>
</feature>
<dbReference type="AlphaFoldDB" id="M6FVW6"/>
<comment type="caution">
    <text evidence="2">The sequence shown here is derived from an EMBL/GenBank/DDBJ whole genome shotgun (WGS) entry which is preliminary data.</text>
</comment>
<keyword evidence="1" id="KW-1133">Transmembrane helix</keyword>
<keyword evidence="1" id="KW-0472">Membrane</keyword>
<organism evidence="2 3">
    <name type="scientific">Leptospira weilii str. 2006001855</name>
    <dbReference type="NCBI Taxonomy" id="996804"/>
    <lineage>
        <taxon>Bacteria</taxon>
        <taxon>Pseudomonadati</taxon>
        <taxon>Spirochaetota</taxon>
        <taxon>Spirochaetia</taxon>
        <taxon>Leptospirales</taxon>
        <taxon>Leptospiraceae</taxon>
        <taxon>Leptospira</taxon>
    </lineage>
</organism>
<evidence type="ECO:0000313" key="2">
    <source>
        <dbReference type="EMBL" id="EMM74229.1"/>
    </source>
</evidence>
<keyword evidence="1" id="KW-0812">Transmembrane</keyword>
<dbReference type="EMBL" id="AFJM02000013">
    <property type="protein sequence ID" value="EMM74229.1"/>
    <property type="molecule type" value="Genomic_DNA"/>
</dbReference>
<dbReference type="Proteomes" id="UP000012101">
    <property type="component" value="Unassembled WGS sequence"/>
</dbReference>
<name>M6FVW6_9LEPT</name>
<evidence type="ECO:0000313" key="3">
    <source>
        <dbReference type="Proteomes" id="UP000012101"/>
    </source>
</evidence>
<protein>
    <submittedName>
        <fullName evidence="2">Uncharacterized protein</fullName>
    </submittedName>
</protein>
<accession>M6FVW6</accession>
<evidence type="ECO:0000256" key="1">
    <source>
        <dbReference type="SAM" id="Phobius"/>
    </source>
</evidence>
<sequence>MNSQQVFTAPNALNQAKIRSTVHRKALSGAIRSGFLAFFLLGIRY</sequence>